<accession>A0A8J8SFE6</accession>
<evidence type="ECO:0000256" key="4">
    <source>
        <dbReference type="ARBA" id="ARBA00023139"/>
    </source>
</evidence>
<dbReference type="AlphaFoldDB" id="A0A8J8SFE6"/>
<evidence type="ECO:0000256" key="3">
    <source>
        <dbReference type="ARBA" id="ARBA00023136"/>
    </source>
</evidence>
<evidence type="ECO:0000256" key="5">
    <source>
        <dbReference type="ARBA" id="ARBA00023288"/>
    </source>
</evidence>
<feature type="chain" id="PRO_5039478467" evidence="7">
    <location>
        <begin position="22"/>
        <end position="491"/>
    </location>
</feature>
<feature type="region of interest" description="Disordered" evidence="6">
    <location>
        <begin position="29"/>
        <end position="67"/>
    </location>
</feature>
<organism evidence="8 9">
    <name type="scientific">Vallitalea pronyensis</name>
    <dbReference type="NCBI Taxonomy" id="1348613"/>
    <lineage>
        <taxon>Bacteria</taxon>
        <taxon>Bacillati</taxon>
        <taxon>Bacillota</taxon>
        <taxon>Clostridia</taxon>
        <taxon>Lachnospirales</taxon>
        <taxon>Vallitaleaceae</taxon>
        <taxon>Vallitalea</taxon>
    </lineage>
</organism>
<dbReference type="Pfam" id="PF01547">
    <property type="entry name" value="SBP_bac_1"/>
    <property type="match status" value="1"/>
</dbReference>
<dbReference type="InterPro" id="IPR006059">
    <property type="entry name" value="SBP"/>
</dbReference>
<sequence length="491" mass="55875">MKCVKKMMCLCLILAMVAVLSACSKAEKTDTPAKDNEGDHQQVEQQDDKQEEKDDQQEEEKEPEVVEETYDLGGRVIRFVTQNLNEDNPFHEEAPQNEDTENRQKIHKQVEEKYNVKIEYVAYQKPEEERAEEIMTSVLAGEPIADIARISSYYVSQLAAGDFLEPIDAYLDDIQLPDFSLQVGAFKGKHFGFDTAFMGGDQGLFFNKRLVEEAGLENPTAVHKRGEWTFDTFMEYARELKQVLPEDIHPISMDPAYFGLFIVGANGGSILDPDTNEVAFTRPESIEAIEYLQKFYQEGLVMPVPTDAEGEKSYWSGPRDAFKQGQSVFTHGHIWEAAYGYNNDLEDEWGYVPFPYGPNVKSDFSNYHTAVFDSGAKVILKGSKDPEMVLRIWHDLMWLDHYPTLDEAKEEFALNNESIFPEEESIEAMNWARERAYIERITMFRTADTSAYSFYGKSIRGIAEEGLSVRSTLESIASEVESVVKQATGEQ</sequence>
<reference evidence="8" key="1">
    <citation type="submission" date="2020-07" db="EMBL/GenBank/DDBJ databases">
        <title>Vallitalea pronyensis genome.</title>
        <authorList>
            <person name="Postec A."/>
        </authorList>
    </citation>
    <scope>NUCLEOTIDE SEQUENCE</scope>
    <source>
        <strain evidence="8">FatNI3</strain>
    </source>
</reference>
<keyword evidence="2 7" id="KW-0732">Signal</keyword>
<dbReference type="SUPFAM" id="SSF53850">
    <property type="entry name" value="Periplasmic binding protein-like II"/>
    <property type="match status" value="1"/>
</dbReference>
<feature type="compositionally biased region" description="Acidic residues" evidence="6">
    <location>
        <begin position="53"/>
        <end position="67"/>
    </location>
</feature>
<evidence type="ECO:0000256" key="6">
    <source>
        <dbReference type="SAM" id="MobiDB-lite"/>
    </source>
</evidence>
<dbReference type="PROSITE" id="PS51257">
    <property type="entry name" value="PROKAR_LIPOPROTEIN"/>
    <property type="match status" value="1"/>
</dbReference>
<keyword evidence="3" id="KW-0472">Membrane</keyword>
<evidence type="ECO:0000256" key="1">
    <source>
        <dbReference type="ARBA" id="ARBA00022475"/>
    </source>
</evidence>
<keyword evidence="9" id="KW-1185">Reference proteome</keyword>
<evidence type="ECO:0000256" key="2">
    <source>
        <dbReference type="ARBA" id="ARBA00022729"/>
    </source>
</evidence>
<keyword evidence="4" id="KW-0564">Palmitate</keyword>
<evidence type="ECO:0000256" key="7">
    <source>
        <dbReference type="SAM" id="SignalP"/>
    </source>
</evidence>
<dbReference type="RefSeq" id="WP_212696641.1">
    <property type="nucleotide sequence ID" value="NZ_CP058649.1"/>
</dbReference>
<dbReference type="PANTHER" id="PTHR43649:SF33">
    <property type="entry name" value="POLYGALACTURONAN_RHAMNOGALACTURONAN-BINDING PROTEIN YTCQ"/>
    <property type="match status" value="1"/>
</dbReference>
<feature type="compositionally biased region" description="Basic and acidic residues" evidence="6">
    <location>
        <begin position="29"/>
        <end position="52"/>
    </location>
</feature>
<protein>
    <submittedName>
        <fullName evidence="8">Extracellular solute-binding protein</fullName>
    </submittedName>
</protein>
<evidence type="ECO:0000313" key="9">
    <source>
        <dbReference type="Proteomes" id="UP000683246"/>
    </source>
</evidence>
<name>A0A8J8SFE6_9FIRM</name>
<evidence type="ECO:0000313" key="8">
    <source>
        <dbReference type="EMBL" id="QUI21178.1"/>
    </source>
</evidence>
<dbReference type="Proteomes" id="UP000683246">
    <property type="component" value="Chromosome"/>
</dbReference>
<keyword evidence="1" id="KW-1003">Cell membrane</keyword>
<dbReference type="EMBL" id="CP058649">
    <property type="protein sequence ID" value="QUI21178.1"/>
    <property type="molecule type" value="Genomic_DNA"/>
</dbReference>
<feature type="signal peptide" evidence="7">
    <location>
        <begin position="1"/>
        <end position="21"/>
    </location>
</feature>
<dbReference type="InterPro" id="IPR050490">
    <property type="entry name" value="Bact_solute-bd_prot1"/>
</dbReference>
<gene>
    <name evidence="8" type="ORF">HZI73_02260</name>
</gene>
<dbReference type="PANTHER" id="PTHR43649">
    <property type="entry name" value="ARABINOSE-BINDING PROTEIN-RELATED"/>
    <property type="match status" value="1"/>
</dbReference>
<dbReference type="Gene3D" id="3.40.190.10">
    <property type="entry name" value="Periplasmic binding protein-like II"/>
    <property type="match status" value="1"/>
</dbReference>
<keyword evidence="5" id="KW-0449">Lipoprotein</keyword>
<dbReference type="KEGG" id="vpy:HZI73_02260"/>
<proteinExistence type="predicted"/>